<dbReference type="Gene3D" id="3.40.50.2300">
    <property type="match status" value="1"/>
</dbReference>
<evidence type="ECO:0000256" key="6">
    <source>
        <dbReference type="PROSITE-ProRule" id="PRU00169"/>
    </source>
</evidence>
<reference evidence="10 11" key="1">
    <citation type="submission" date="2020-05" db="EMBL/GenBank/DDBJ databases">
        <title>Sulfurimonas marisnigri, sp. nov., and Sulfurimonas baltica, sp. nov., manganese oxide reducing chemolithoautotrophs of the class Epsilonproteobacteria isolated from the pelagic redoxclines of the Black and Baltic Seas and emended description of the genus Sulfurimonas.</title>
        <authorList>
            <person name="Henkel J.V."/>
            <person name="Laudan C."/>
            <person name="Werner J."/>
            <person name="Neu T."/>
            <person name="Plewe S."/>
            <person name="Sproer C."/>
            <person name="Bunk B."/>
            <person name="Schulz-Vogt H.N."/>
        </authorList>
    </citation>
    <scope>NUCLEOTIDE SEQUENCE [LARGE SCALE GENOMIC DNA]</scope>
    <source>
        <strain evidence="10 11">SoZ1</strain>
    </source>
</reference>
<evidence type="ECO:0000259" key="9">
    <source>
        <dbReference type="PROSITE" id="PS51755"/>
    </source>
</evidence>
<dbReference type="PANTHER" id="PTHR48111">
    <property type="entry name" value="REGULATOR OF RPOS"/>
    <property type="match status" value="1"/>
</dbReference>
<evidence type="ECO:0000256" key="2">
    <source>
        <dbReference type="ARBA" id="ARBA00023012"/>
    </source>
</evidence>
<keyword evidence="5" id="KW-0804">Transcription</keyword>
<dbReference type="PROSITE" id="PS51755">
    <property type="entry name" value="OMPR_PHOB"/>
    <property type="match status" value="1"/>
</dbReference>
<dbReference type="PANTHER" id="PTHR48111:SF1">
    <property type="entry name" value="TWO-COMPONENT RESPONSE REGULATOR ORR33"/>
    <property type="match status" value="1"/>
</dbReference>
<dbReference type="InterPro" id="IPR016032">
    <property type="entry name" value="Sig_transdc_resp-reg_C-effctor"/>
</dbReference>
<keyword evidence="1 6" id="KW-0597">Phosphoprotein</keyword>
<dbReference type="AlphaFoldDB" id="A0A7S7RRB6"/>
<organism evidence="10 11">
    <name type="scientific">Candidatus Sulfurimonas marisnigri</name>
    <dbReference type="NCBI Taxonomy" id="2740405"/>
    <lineage>
        <taxon>Bacteria</taxon>
        <taxon>Pseudomonadati</taxon>
        <taxon>Campylobacterota</taxon>
        <taxon>Epsilonproteobacteria</taxon>
        <taxon>Campylobacterales</taxon>
        <taxon>Sulfurimonadaceae</taxon>
        <taxon>Sulfurimonas</taxon>
    </lineage>
</organism>
<accession>A0A7S7RRB6</accession>
<dbReference type="GO" id="GO:0000156">
    <property type="term" value="F:phosphorelay response regulator activity"/>
    <property type="evidence" value="ECO:0007669"/>
    <property type="project" value="TreeGrafter"/>
</dbReference>
<dbReference type="InterPro" id="IPR001789">
    <property type="entry name" value="Sig_transdc_resp-reg_receiver"/>
</dbReference>
<evidence type="ECO:0000259" key="8">
    <source>
        <dbReference type="PROSITE" id="PS50110"/>
    </source>
</evidence>
<dbReference type="InterPro" id="IPR039420">
    <property type="entry name" value="WalR-like"/>
</dbReference>
<feature type="domain" description="OmpR/PhoB-type" evidence="9">
    <location>
        <begin position="147"/>
        <end position="242"/>
    </location>
</feature>
<keyword evidence="4 7" id="KW-0238">DNA-binding</keyword>
<dbReference type="PROSITE" id="PS50110">
    <property type="entry name" value="RESPONSE_REGULATORY"/>
    <property type="match status" value="1"/>
</dbReference>
<dbReference type="Proteomes" id="UP000593836">
    <property type="component" value="Chromosome"/>
</dbReference>
<dbReference type="GO" id="GO:0000976">
    <property type="term" value="F:transcription cis-regulatory region binding"/>
    <property type="evidence" value="ECO:0007669"/>
    <property type="project" value="TreeGrafter"/>
</dbReference>
<evidence type="ECO:0000256" key="4">
    <source>
        <dbReference type="ARBA" id="ARBA00023125"/>
    </source>
</evidence>
<evidence type="ECO:0000256" key="1">
    <source>
        <dbReference type="ARBA" id="ARBA00022553"/>
    </source>
</evidence>
<keyword evidence="2" id="KW-0902">Two-component regulatory system</keyword>
<dbReference type="InterPro" id="IPR001867">
    <property type="entry name" value="OmpR/PhoB-type_DNA-bd"/>
</dbReference>
<dbReference type="SMART" id="SM00862">
    <property type="entry name" value="Trans_reg_C"/>
    <property type="match status" value="1"/>
</dbReference>
<dbReference type="Pfam" id="PF00072">
    <property type="entry name" value="Response_reg"/>
    <property type="match status" value="1"/>
</dbReference>
<dbReference type="InterPro" id="IPR011006">
    <property type="entry name" value="CheY-like_superfamily"/>
</dbReference>
<keyword evidence="3" id="KW-0805">Transcription regulation</keyword>
<dbReference type="GO" id="GO:0032993">
    <property type="term" value="C:protein-DNA complex"/>
    <property type="evidence" value="ECO:0007669"/>
    <property type="project" value="TreeGrafter"/>
</dbReference>
<dbReference type="InterPro" id="IPR036388">
    <property type="entry name" value="WH-like_DNA-bd_sf"/>
</dbReference>
<dbReference type="GO" id="GO:0006355">
    <property type="term" value="P:regulation of DNA-templated transcription"/>
    <property type="evidence" value="ECO:0007669"/>
    <property type="project" value="InterPro"/>
</dbReference>
<gene>
    <name evidence="10" type="ORF">HUE87_04845</name>
</gene>
<dbReference type="Gene3D" id="1.10.10.10">
    <property type="entry name" value="Winged helix-like DNA-binding domain superfamily/Winged helix DNA-binding domain"/>
    <property type="match status" value="1"/>
</dbReference>
<dbReference type="SUPFAM" id="SSF46894">
    <property type="entry name" value="C-terminal effector domain of the bipartite response regulators"/>
    <property type="match status" value="1"/>
</dbReference>
<dbReference type="SMART" id="SM00448">
    <property type="entry name" value="REC"/>
    <property type="match status" value="1"/>
</dbReference>
<dbReference type="Pfam" id="PF00486">
    <property type="entry name" value="Trans_reg_C"/>
    <property type="match status" value="1"/>
</dbReference>
<dbReference type="CDD" id="cd00156">
    <property type="entry name" value="REC"/>
    <property type="match status" value="1"/>
</dbReference>
<dbReference type="SUPFAM" id="SSF52172">
    <property type="entry name" value="CheY-like"/>
    <property type="match status" value="1"/>
</dbReference>
<dbReference type="GO" id="GO:0005829">
    <property type="term" value="C:cytosol"/>
    <property type="evidence" value="ECO:0007669"/>
    <property type="project" value="TreeGrafter"/>
</dbReference>
<dbReference type="KEGG" id="smas:HUE87_04845"/>
<feature type="domain" description="Response regulatory" evidence="8">
    <location>
        <begin position="15"/>
        <end position="135"/>
    </location>
</feature>
<feature type="DNA-binding region" description="OmpR/PhoB-type" evidence="7">
    <location>
        <begin position="147"/>
        <end position="242"/>
    </location>
</feature>
<dbReference type="EMBL" id="CP054493">
    <property type="protein sequence ID" value="QOY55559.1"/>
    <property type="molecule type" value="Genomic_DNA"/>
</dbReference>
<evidence type="ECO:0000313" key="11">
    <source>
        <dbReference type="Proteomes" id="UP000593836"/>
    </source>
</evidence>
<keyword evidence="11" id="KW-1185">Reference proteome</keyword>
<sequence>MLNSKELLVYTKDLSILFVEDIEDLRANTSEILKNFFKKVDTAINGEDALIKYKDYYNETSNYYDIILSDIQMPRLNGVELVANIYNINASQKVIILSAYDDSKYLLPLINLGIEQFIKKPIDYQNLLQALLSASKNLNKTKNTNKNSNINLDSSFMFNKENSLLINHGTIIPLTKYEIIFLQILSQDVGKIYSNEAITSHYNSFNESLDTSNIRKLVSKLRKKLPENCVESIYGIGYRLTPYLDI</sequence>
<name>A0A7S7RRB6_9BACT</name>
<evidence type="ECO:0000313" key="10">
    <source>
        <dbReference type="EMBL" id="QOY55559.1"/>
    </source>
</evidence>
<feature type="modified residue" description="4-aspartylphosphate" evidence="6">
    <location>
        <position position="70"/>
    </location>
</feature>
<dbReference type="RefSeq" id="WP_194367598.1">
    <property type="nucleotide sequence ID" value="NZ_CP054493.1"/>
</dbReference>
<evidence type="ECO:0000256" key="5">
    <source>
        <dbReference type="ARBA" id="ARBA00023163"/>
    </source>
</evidence>
<protein>
    <submittedName>
        <fullName evidence="10">Response regulator transcription factor</fullName>
    </submittedName>
</protein>
<evidence type="ECO:0000256" key="3">
    <source>
        <dbReference type="ARBA" id="ARBA00023015"/>
    </source>
</evidence>
<proteinExistence type="predicted"/>
<evidence type="ECO:0000256" key="7">
    <source>
        <dbReference type="PROSITE-ProRule" id="PRU01091"/>
    </source>
</evidence>